<dbReference type="InterPro" id="IPR029466">
    <property type="entry name" value="NAM-associated_C"/>
</dbReference>
<sequence>MRDDAYFTNLLQSGVDTQQSPPEDQKELIVKKTPRGGNFTVEEDILLVSAWLNISMDAIQGNEQKQKTYWIRIEEYFERERKSATRRTPNSLMNQWSLIQLGTNKLCGFLASIELKHQSGVTEQDKICQAKVIYQAFNKTPFQFEHCWNILGHNPKWVSHSKKDKPKRRSTATSSPSTPESINLGEEDNDSATSFVDLERPIGRKAEKE</sequence>
<proteinExistence type="predicted"/>
<feature type="compositionally biased region" description="Basic and acidic residues" evidence="1">
    <location>
        <begin position="197"/>
        <end position="209"/>
    </location>
</feature>
<dbReference type="PANTHER" id="PTHR45125">
    <property type="entry name" value="F21J9.4-RELATED"/>
    <property type="match status" value="1"/>
</dbReference>
<feature type="compositionally biased region" description="Basic residues" evidence="1">
    <location>
        <begin position="159"/>
        <end position="170"/>
    </location>
</feature>
<comment type="caution">
    <text evidence="3">The sequence shown here is derived from an EMBL/GenBank/DDBJ whole genome shotgun (WGS) entry which is preliminary data.</text>
</comment>
<feature type="region of interest" description="Disordered" evidence="1">
    <location>
        <begin position="158"/>
        <end position="209"/>
    </location>
</feature>
<evidence type="ECO:0000256" key="1">
    <source>
        <dbReference type="SAM" id="MobiDB-lite"/>
    </source>
</evidence>
<reference evidence="3 4" key="1">
    <citation type="journal article" date="2019" name="Nat. Plants">
        <title>Stout camphor tree genome fills gaps in understanding of flowering plant genome evolution.</title>
        <authorList>
            <person name="Chaw S.M."/>
            <person name="Liu Y.C."/>
            <person name="Wu Y.W."/>
            <person name="Wang H.Y."/>
            <person name="Lin C.I."/>
            <person name="Wu C.S."/>
            <person name="Ke H.M."/>
            <person name="Chang L.Y."/>
            <person name="Hsu C.Y."/>
            <person name="Yang H.T."/>
            <person name="Sudianto E."/>
            <person name="Hsu M.H."/>
            <person name="Wu K.P."/>
            <person name="Wang L.N."/>
            <person name="Leebens-Mack J.H."/>
            <person name="Tsai I.J."/>
        </authorList>
    </citation>
    <scope>NUCLEOTIDE SEQUENCE [LARGE SCALE GENOMIC DNA]</scope>
    <source>
        <strain evidence="4">cv. Chaw 1501</strain>
        <tissue evidence="3">Young leaves</tissue>
    </source>
</reference>
<dbReference type="AlphaFoldDB" id="A0A3S3NIV9"/>
<feature type="domain" description="No apical meristem-associated C-terminal" evidence="2">
    <location>
        <begin position="141"/>
        <end position="209"/>
    </location>
</feature>
<dbReference type="PANTHER" id="PTHR45125:SF51">
    <property type="entry name" value="F21J9.4-RELATED"/>
    <property type="match status" value="1"/>
</dbReference>
<gene>
    <name evidence="3" type="ORF">CKAN_01747500</name>
</gene>
<dbReference type="GO" id="GO:0016740">
    <property type="term" value="F:transferase activity"/>
    <property type="evidence" value="ECO:0007669"/>
    <property type="project" value="UniProtKB-KW"/>
</dbReference>
<organism evidence="3 4">
    <name type="scientific">Cinnamomum micranthum f. kanehirae</name>
    <dbReference type="NCBI Taxonomy" id="337451"/>
    <lineage>
        <taxon>Eukaryota</taxon>
        <taxon>Viridiplantae</taxon>
        <taxon>Streptophyta</taxon>
        <taxon>Embryophyta</taxon>
        <taxon>Tracheophyta</taxon>
        <taxon>Spermatophyta</taxon>
        <taxon>Magnoliopsida</taxon>
        <taxon>Magnoliidae</taxon>
        <taxon>Laurales</taxon>
        <taxon>Lauraceae</taxon>
        <taxon>Cinnamomum</taxon>
    </lineage>
</organism>
<feature type="compositionally biased region" description="Low complexity" evidence="1">
    <location>
        <begin position="171"/>
        <end position="181"/>
    </location>
</feature>
<dbReference type="EMBL" id="QPKB01000007">
    <property type="protein sequence ID" value="RWR88465.1"/>
    <property type="molecule type" value="Genomic_DNA"/>
</dbReference>
<evidence type="ECO:0000313" key="4">
    <source>
        <dbReference type="Proteomes" id="UP000283530"/>
    </source>
</evidence>
<evidence type="ECO:0000259" key="2">
    <source>
        <dbReference type="Pfam" id="PF14303"/>
    </source>
</evidence>
<dbReference type="STRING" id="337451.A0A3S3NIV9"/>
<dbReference type="Pfam" id="PF14303">
    <property type="entry name" value="NAM-associated"/>
    <property type="match status" value="1"/>
</dbReference>
<protein>
    <submittedName>
        <fullName evidence="3">Glutathione S-transferase T2-like protein</fullName>
    </submittedName>
</protein>
<name>A0A3S3NIV9_9MAGN</name>
<keyword evidence="3" id="KW-0808">Transferase</keyword>
<keyword evidence="4" id="KW-1185">Reference proteome</keyword>
<dbReference type="OrthoDB" id="2507178at2759"/>
<evidence type="ECO:0000313" key="3">
    <source>
        <dbReference type="EMBL" id="RWR88465.1"/>
    </source>
</evidence>
<accession>A0A3S3NIV9</accession>
<dbReference type="Proteomes" id="UP000283530">
    <property type="component" value="Unassembled WGS sequence"/>
</dbReference>